<reference evidence="2 3" key="1">
    <citation type="submission" date="2020-01" db="EMBL/GenBank/DDBJ databases">
        <title>Identification and distribution of gene clusters putatively required for synthesis of sphingolipid metabolism inhibitors in phylogenetically diverse species of the filamentous fungus Fusarium.</title>
        <authorList>
            <person name="Kim H.-S."/>
            <person name="Busman M."/>
            <person name="Brown D.W."/>
            <person name="Divon H."/>
            <person name="Uhlig S."/>
            <person name="Proctor R.H."/>
        </authorList>
    </citation>
    <scope>NUCLEOTIDE SEQUENCE [LARGE SCALE GENOMIC DNA]</scope>
    <source>
        <strain evidence="2 3">NRRL 20459</strain>
    </source>
</reference>
<dbReference type="Proteomes" id="UP000554235">
    <property type="component" value="Unassembled WGS sequence"/>
</dbReference>
<evidence type="ECO:0000313" key="3">
    <source>
        <dbReference type="Proteomes" id="UP000554235"/>
    </source>
</evidence>
<protein>
    <submittedName>
        <fullName evidence="2">Seed maturation pm25</fullName>
    </submittedName>
</protein>
<dbReference type="OrthoDB" id="2799468at2759"/>
<evidence type="ECO:0000313" key="2">
    <source>
        <dbReference type="EMBL" id="KAF4470506.1"/>
    </source>
</evidence>
<keyword evidence="3" id="KW-1185">Reference proteome</keyword>
<feature type="compositionally biased region" description="Basic and acidic residues" evidence="1">
    <location>
        <begin position="108"/>
        <end position="120"/>
    </location>
</feature>
<organism evidence="2 3">
    <name type="scientific">Fusarium albosuccineum</name>
    <dbReference type="NCBI Taxonomy" id="1237068"/>
    <lineage>
        <taxon>Eukaryota</taxon>
        <taxon>Fungi</taxon>
        <taxon>Dikarya</taxon>
        <taxon>Ascomycota</taxon>
        <taxon>Pezizomycotina</taxon>
        <taxon>Sordariomycetes</taxon>
        <taxon>Hypocreomycetidae</taxon>
        <taxon>Hypocreales</taxon>
        <taxon>Nectriaceae</taxon>
        <taxon>Fusarium</taxon>
        <taxon>Fusarium decemcellulare species complex</taxon>
    </lineage>
</organism>
<gene>
    <name evidence="2" type="ORF">FALBO_2591</name>
</gene>
<feature type="region of interest" description="Disordered" evidence="1">
    <location>
        <begin position="108"/>
        <end position="127"/>
    </location>
</feature>
<name>A0A8H4PHR5_9HYPO</name>
<proteinExistence type="predicted"/>
<evidence type="ECO:0000256" key="1">
    <source>
        <dbReference type="SAM" id="MobiDB-lite"/>
    </source>
</evidence>
<dbReference type="EMBL" id="JAADYS010000329">
    <property type="protein sequence ID" value="KAF4470506.1"/>
    <property type="molecule type" value="Genomic_DNA"/>
</dbReference>
<feature type="region of interest" description="Disordered" evidence="1">
    <location>
        <begin position="56"/>
        <end position="81"/>
    </location>
</feature>
<sequence>MPNENPDMAGRLLGNLQSQWYSRVDITSLNMEGDLPPKEELKVRAVDGLPITQSEASAIAANEPDITGGGPIKGGPAATAQSLHDRQQNFLEKAGDVARKPIDEVTKQDAAEVQKAEVSTKKSTGPVNHMLKNHRLVQWGDRLVKGRHRQICNL</sequence>
<dbReference type="AlphaFoldDB" id="A0A8H4PHR5"/>
<accession>A0A8H4PHR5</accession>
<comment type="caution">
    <text evidence="2">The sequence shown here is derived from an EMBL/GenBank/DDBJ whole genome shotgun (WGS) entry which is preliminary data.</text>
</comment>